<dbReference type="CDD" id="cd06664">
    <property type="entry name" value="IscU_like"/>
    <property type="match status" value="1"/>
</dbReference>
<protein>
    <recommendedName>
        <fullName evidence="2">NIF system FeS cluster assembly NifU N-terminal domain-containing protein</fullName>
    </recommendedName>
</protein>
<dbReference type="PANTHER" id="PTHR13146:SF0">
    <property type="entry name" value="SOLUTE CARRIER FAMILY 35 MEMBER F6"/>
    <property type="match status" value="1"/>
</dbReference>
<proteinExistence type="predicted"/>
<evidence type="ECO:0000313" key="3">
    <source>
        <dbReference type="EMBL" id="SAM07237.1"/>
    </source>
</evidence>
<keyword evidence="1" id="KW-0472">Membrane</keyword>
<dbReference type="OMA" id="WDSFSWL"/>
<name>A0A168RQ55_ABSGL</name>
<dbReference type="SUPFAM" id="SSF103481">
    <property type="entry name" value="Multidrug resistance efflux transporter EmrE"/>
    <property type="match status" value="1"/>
</dbReference>
<dbReference type="PANTHER" id="PTHR13146">
    <property type="match status" value="1"/>
</dbReference>
<dbReference type="InterPro" id="IPR002871">
    <property type="entry name" value="NIF_FeS_clus_asmbl_NifU_N"/>
</dbReference>
<dbReference type="Gene3D" id="3.90.1010.10">
    <property type="match status" value="1"/>
</dbReference>
<feature type="transmembrane region" description="Helical" evidence="1">
    <location>
        <begin position="421"/>
        <end position="447"/>
    </location>
</feature>
<feature type="transmembrane region" description="Helical" evidence="1">
    <location>
        <begin position="206"/>
        <end position="227"/>
    </location>
</feature>
<dbReference type="Pfam" id="PF01592">
    <property type="entry name" value="NifU_N"/>
    <property type="match status" value="1"/>
</dbReference>
<dbReference type="EMBL" id="LT554731">
    <property type="protein sequence ID" value="SAM07237.1"/>
    <property type="molecule type" value="Genomic_DNA"/>
</dbReference>
<reference evidence="3" key="1">
    <citation type="submission" date="2016-04" db="EMBL/GenBank/DDBJ databases">
        <authorList>
            <person name="Evans L.H."/>
            <person name="Alamgir A."/>
            <person name="Owens N."/>
            <person name="Weber N.D."/>
            <person name="Virtaneva K."/>
            <person name="Barbian K."/>
            <person name="Babar A."/>
            <person name="Rosenke K."/>
        </authorList>
    </citation>
    <scope>NUCLEOTIDE SEQUENCE [LARGE SCALE GENOMIC DNA]</scope>
    <source>
        <strain evidence="3">CBS 101.48</strain>
    </source>
</reference>
<feature type="transmembrane region" description="Helical" evidence="1">
    <location>
        <begin position="262"/>
        <end position="280"/>
    </location>
</feature>
<dbReference type="GO" id="GO:0016226">
    <property type="term" value="P:iron-sulfur cluster assembly"/>
    <property type="evidence" value="ECO:0007669"/>
    <property type="project" value="InterPro"/>
</dbReference>
<sequence>MLRTTLTTTFNQSTRLLQRPLTLSGARFYHEKVIDHYERPRNVGSFPKGSTDIGTGLVGAPACGDVMKLQIKVDDATGTIVDCLLKMLSSQPSRITDQDALLPPPPDLSVSIPLILSYQDHQKVTDGDDQDQATFAQPLLQTVMIFLGEIICIFGIQVVSKASSWLDRSLLDSVQVNRQHQQQHQQQEEDGNDWTIQRTSWFWSGVWFVIPSACDLISTTMLNFGLIYSTPSVFQMVRSSIVGFSAVFSFLFLSRRFLGHEWVSVITVLGGIGLISYHGADEASDWTGPLLLLFSQVFVACQFILEEYLMDRYQMDPVRAMGIEGVFGTVLLGLALIVAAFSPSAVGSVFDIKTGVSQLFDHETLWQSALLLSFMVAIFNFFGLAVSTTVGIPGRSVLDAIRTSLIWAIAVHYGYDAFSWTQLVGFVVLVIGVFLFNGVFSSIIVAIRQRFSPRQEGERAPLLA</sequence>
<feature type="transmembrane region" description="Helical" evidence="1">
    <location>
        <begin position="286"/>
        <end position="305"/>
    </location>
</feature>
<feature type="domain" description="NIF system FeS cluster assembly NifU N-terminal" evidence="2">
    <location>
        <begin position="29"/>
        <end position="83"/>
    </location>
</feature>
<accession>A0A168RQ55</accession>
<keyword evidence="1" id="KW-1133">Transmembrane helix</keyword>
<dbReference type="STRING" id="4829.A0A168RQ55"/>
<dbReference type="InParanoid" id="A0A168RQ55"/>
<feature type="transmembrane region" description="Helical" evidence="1">
    <location>
        <begin position="233"/>
        <end position="253"/>
    </location>
</feature>
<organism evidence="3">
    <name type="scientific">Absidia glauca</name>
    <name type="common">Pin mould</name>
    <dbReference type="NCBI Taxonomy" id="4829"/>
    <lineage>
        <taxon>Eukaryota</taxon>
        <taxon>Fungi</taxon>
        <taxon>Fungi incertae sedis</taxon>
        <taxon>Mucoromycota</taxon>
        <taxon>Mucoromycotina</taxon>
        <taxon>Mucoromycetes</taxon>
        <taxon>Mucorales</taxon>
        <taxon>Cunninghamellaceae</taxon>
        <taxon>Absidia</taxon>
    </lineage>
</organism>
<dbReference type="InterPro" id="IPR037185">
    <property type="entry name" value="EmrE-like"/>
</dbReference>
<dbReference type="GO" id="GO:0005506">
    <property type="term" value="F:iron ion binding"/>
    <property type="evidence" value="ECO:0007669"/>
    <property type="project" value="InterPro"/>
</dbReference>
<dbReference type="OrthoDB" id="29773at2759"/>
<keyword evidence="4" id="KW-1185">Reference proteome</keyword>
<feature type="transmembrane region" description="Helical" evidence="1">
    <location>
        <begin position="365"/>
        <end position="385"/>
    </location>
</feature>
<dbReference type="GO" id="GO:0051536">
    <property type="term" value="F:iron-sulfur cluster binding"/>
    <property type="evidence" value="ECO:0007669"/>
    <property type="project" value="InterPro"/>
</dbReference>
<gene>
    <name evidence="3" type="primary">ABSGL_12876.1 scaffold 13518</name>
</gene>
<evidence type="ECO:0000313" key="4">
    <source>
        <dbReference type="Proteomes" id="UP000078561"/>
    </source>
</evidence>
<evidence type="ECO:0000259" key="2">
    <source>
        <dbReference type="Pfam" id="PF01592"/>
    </source>
</evidence>
<dbReference type="GO" id="GO:0016020">
    <property type="term" value="C:membrane"/>
    <property type="evidence" value="ECO:0007669"/>
    <property type="project" value="TreeGrafter"/>
</dbReference>
<dbReference type="Proteomes" id="UP000078561">
    <property type="component" value="Unassembled WGS sequence"/>
</dbReference>
<evidence type="ECO:0000256" key="1">
    <source>
        <dbReference type="SAM" id="Phobius"/>
    </source>
</evidence>
<dbReference type="AlphaFoldDB" id="A0A168RQ55"/>
<dbReference type="SUPFAM" id="SSF82649">
    <property type="entry name" value="SufE/NifU"/>
    <property type="match status" value="1"/>
</dbReference>
<feature type="transmembrane region" description="Helical" evidence="1">
    <location>
        <begin position="397"/>
        <end position="415"/>
    </location>
</feature>
<keyword evidence="1" id="KW-0812">Transmembrane</keyword>
<feature type="transmembrane region" description="Helical" evidence="1">
    <location>
        <begin position="326"/>
        <end position="345"/>
    </location>
</feature>